<dbReference type="GO" id="GO:0061630">
    <property type="term" value="F:ubiquitin protein ligase activity"/>
    <property type="evidence" value="ECO:0007669"/>
    <property type="project" value="UniProtKB-EC"/>
</dbReference>
<evidence type="ECO:0000256" key="2">
    <source>
        <dbReference type="ARBA" id="ARBA00012483"/>
    </source>
</evidence>
<dbReference type="AlphaFoldDB" id="A0A9W7IKQ6"/>
<dbReference type="Gene3D" id="3.30.40.10">
    <property type="entry name" value="Zinc/RING finger domain, C3HC4 (zinc finger)"/>
    <property type="match status" value="1"/>
</dbReference>
<dbReference type="Pfam" id="PF13639">
    <property type="entry name" value="zf-RING_2"/>
    <property type="match status" value="1"/>
</dbReference>
<dbReference type="PANTHER" id="PTHR46463">
    <property type="entry name" value="ZINC FINGER, RING/FYVE/PHD-TYPE"/>
    <property type="match status" value="1"/>
</dbReference>
<dbReference type="SMART" id="SM00184">
    <property type="entry name" value="RING"/>
    <property type="match status" value="1"/>
</dbReference>
<proteinExistence type="predicted"/>
<reference evidence="10" key="1">
    <citation type="submission" date="2023-05" db="EMBL/GenBank/DDBJ databases">
        <title>Genome and transcriptome analyses reveal genes involved in the formation of fine ridges on petal epidermal cells in Hibiscus trionum.</title>
        <authorList>
            <person name="Koshimizu S."/>
            <person name="Masuda S."/>
            <person name="Ishii T."/>
            <person name="Shirasu K."/>
            <person name="Hoshino A."/>
            <person name="Arita M."/>
        </authorList>
    </citation>
    <scope>NUCLEOTIDE SEQUENCE</scope>
    <source>
        <strain evidence="10">Hamamatsu line</strain>
    </source>
</reference>
<name>A0A9W7IKQ6_HIBTR</name>
<dbReference type="FunFam" id="3.30.40.10:FF:000376">
    <property type="entry name" value="Putative E3 ubiquitin-protein ligase RHB1A"/>
    <property type="match status" value="1"/>
</dbReference>
<dbReference type="EC" id="2.3.2.27" evidence="2"/>
<dbReference type="InterPro" id="IPR013083">
    <property type="entry name" value="Znf_RING/FYVE/PHD"/>
</dbReference>
<evidence type="ECO:0000259" key="9">
    <source>
        <dbReference type="PROSITE" id="PS50089"/>
    </source>
</evidence>
<evidence type="ECO:0000256" key="5">
    <source>
        <dbReference type="ARBA" id="ARBA00022771"/>
    </source>
</evidence>
<accession>A0A9W7IKQ6</accession>
<keyword evidence="5 8" id="KW-0863">Zinc-finger</keyword>
<evidence type="ECO:0000256" key="8">
    <source>
        <dbReference type="PROSITE-ProRule" id="PRU00175"/>
    </source>
</evidence>
<dbReference type="PROSITE" id="PS50089">
    <property type="entry name" value="ZF_RING_2"/>
    <property type="match status" value="1"/>
</dbReference>
<keyword evidence="7" id="KW-0862">Zinc</keyword>
<comment type="caution">
    <text evidence="10">The sequence shown here is derived from an EMBL/GenBank/DDBJ whole genome shotgun (WGS) entry which is preliminary data.</text>
</comment>
<evidence type="ECO:0000256" key="7">
    <source>
        <dbReference type="ARBA" id="ARBA00022833"/>
    </source>
</evidence>
<dbReference type="InterPro" id="IPR001841">
    <property type="entry name" value="Znf_RING"/>
</dbReference>
<gene>
    <name evidence="10" type="ORF">HRI_003510500</name>
</gene>
<dbReference type="OrthoDB" id="8062037at2759"/>
<dbReference type="GO" id="GO:0008270">
    <property type="term" value="F:zinc ion binding"/>
    <property type="evidence" value="ECO:0007669"/>
    <property type="project" value="UniProtKB-KW"/>
</dbReference>
<evidence type="ECO:0000256" key="4">
    <source>
        <dbReference type="ARBA" id="ARBA00022723"/>
    </source>
</evidence>
<evidence type="ECO:0000313" key="10">
    <source>
        <dbReference type="EMBL" id="GMI98412.1"/>
    </source>
</evidence>
<evidence type="ECO:0000256" key="1">
    <source>
        <dbReference type="ARBA" id="ARBA00000900"/>
    </source>
</evidence>
<dbReference type="Proteomes" id="UP001165190">
    <property type="component" value="Unassembled WGS sequence"/>
</dbReference>
<evidence type="ECO:0000256" key="3">
    <source>
        <dbReference type="ARBA" id="ARBA00022679"/>
    </source>
</evidence>
<keyword evidence="6" id="KW-0833">Ubl conjugation pathway</keyword>
<evidence type="ECO:0000313" key="11">
    <source>
        <dbReference type="Proteomes" id="UP001165190"/>
    </source>
</evidence>
<organism evidence="10 11">
    <name type="scientific">Hibiscus trionum</name>
    <name type="common">Flower of an hour</name>
    <dbReference type="NCBI Taxonomy" id="183268"/>
    <lineage>
        <taxon>Eukaryota</taxon>
        <taxon>Viridiplantae</taxon>
        <taxon>Streptophyta</taxon>
        <taxon>Embryophyta</taxon>
        <taxon>Tracheophyta</taxon>
        <taxon>Spermatophyta</taxon>
        <taxon>Magnoliopsida</taxon>
        <taxon>eudicotyledons</taxon>
        <taxon>Gunneridae</taxon>
        <taxon>Pentapetalae</taxon>
        <taxon>rosids</taxon>
        <taxon>malvids</taxon>
        <taxon>Malvales</taxon>
        <taxon>Malvaceae</taxon>
        <taxon>Malvoideae</taxon>
        <taxon>Hibiscus</taxon>
    </lineage>
</organism>
<dbReference type="EMBL" id="BSYR01000031">
    <property type="protein sequence ID" value="GMI98412.1"/>
    <property type="molecule type" value="Genomic_DNA"/>
</dbReference>
<evidence type="ECO:0000256" key="6">
    <source>
        <dbReference type="ARBA" id="ARBA00022786"/>
    </source>
</evidence>
<sequence length="189" mass="21090">MGGCCCSSQKPHLHGTPVYYYCPPALEENEPLTPHDGSASAMAAVLVNLNLEVPDTFRPPPAPLPYDVVVANPHAGDSESLKETLSGGSFETLPTCEDLEELHCRTHSSSLLLSPRKPEVTTLVEYNKSAMEEEDTCTICLEEYDEENPKLVTKCEHHFHLSCILEWMERSDTCPICDQEMIFDQTFDQ</sequence>
<keyword evidence="11" id="KW-1185">Reference proteome</keyword>
<dbReference type="SUPFAM" id="SSF57850">
    <property type="entry name" value="RING/U-box"/>
    <property type="match status" value="1"/>
</dbReference>
<dbReference type="PANTHER" id="PTHR46463:SF89">
    <property type="entry name" value="E3 UBIQUITIN-PROTEIN LIGASE RHB1A-RELATED"/>
    <property type="match status" value="1"/>
</dbReference>
<comment type="catalytic activity">
    <reaction evidence="1">
        <text>S-ubiquitinyl-[E2 ubiquitin-conjugating enzyme]-L-cysteine + [acceptor protein]-L-lysine = [E2 ubiquitin-conjugating enzyme]-L-cysteine + N(6)-ubiquitinyl-[acceptor protein]-L-lysine.</text>
        <dbReference type="EC" id="2.3.2.27"/>
    </reaction>
</comment>
<keyword evidence="4" id="KW-0479">Metal-binding</keyword>
<keyword evidence="3" id="KW-0808">Transferase</keyword>
<feature type="domain" description="RING-type" evidence="9">
    <location>
        <begin position="137"/>
        <end position="178"/>
    </location>
</feature>
<protein>
    <recommendedName>
        <fullName evidence="2">RING-type E3 ubiquitin transferase</fullName>
        <ecNumber evidence="2">2.3.2.27</ecNumber>
    </recommendedName>
</protein>